<proteinExistence type="predicted"/>
<dbReference type="AlphaFoldDB" id="A0A9D1LVA6"/>
<reference evidence="2" key="1">
    <citation type="submission" date="2020-10" db="EMBL/GenBank/DDBJ databases">
        <authorList>
            <person name="Gilroy R."/>
        </authorList>
    </citation>
    <scope>NUCLEOTIDE SEQUENCE</scope>
    <source>
        <strain evidence="2">ChiSjej4B22-9803</strain>
    </source>
</reference>
<accession>A0A9D1LVA6</accession>
<reference evidence="2" key="2">
    <citation type="journal article" date="2021" name="PeerJ">
        <title>Extensive microbial diversity within the chicken gut microbiome revealed by metagenomics and culture.</title>
        <authorList>
            <person name="Gilroy R."/>
            <person name="Ravi A."/>
            <person name="Getino M."/>
            <person name="Pursley I."/>
            <person name="Horton D.L."/>
            <person name="Alikhan N.F."/>
            <person name="Baker D."/>
            <person name="Gharbi K."/>
            <person name="Hall N."/>
            <person name="Watson M."/>
            <person name="Adriaenssens E.M."/>
            <person name="Foster-Nyarko E."/>
            <person name="Jarju S."/>
            <person name="Secka A."/>
            <person name="Antonio M."/>
            <person name="Oren A."/>
            <person name="Chaudhuri R.R."/>
            <person name="La Ragione R."/>
            <person name="Hildebrand F."/>
            <person name="Pallen M.J."/>
        </authorList>
    </citation>
    <scope>NUCLEOTIDE SEQUENCE</scope>
    <source>
        <strain evidence="2">ChiSjej4B22-9803</strain>
    </source>
</reference>
<feature type="transmembrane region" description="Helical" evidence="1">
    <location>
        <begin position="6"/>
        <end position="23"/>
    </location>
</feature>
<dbReference type="EMBL" id="DVND01000116">
    <property type="protein sequence ID" value="HIU48572.1"/>
    <property type="molecule type" value="Genomic_DNA"/>
</dbReference>
<evidence type="ECO:0000313" key="3">
    <source>
        <dbReference type="Proteomes" id="UP000824111"/>
    </source>
</evidence>
<organism evidence="2 3">
    <name type="scientific">Candidatus Avimonoglobus intestinipullorum</name>
    <dbReference type="NCBI Taxonomy" id="2840699"/>
    <lineage>
        <taxon>Bacteria</taxon>
        <taxon>Bacillati</taxon>
        <taxon>Bacillota</taxon>
        <taxon>Clostridia</taxon>
        <taxon>Eubacteriales</taxon>
        <taxon>Candidatus Avimonoglobus</taxon>
    </lineage>
</organism>
<dbReference type="NCBIfam" id="TIGR02876">
    <property type="entry name" value="spore_yqfD"/>
    <property type="match status" value="1"/>
</dbReference>
<evidence type="ECO:0000256" key="1">
    <source>
        <dbReference type="SAM" id="Phobius"/>
    </source>
</evidence>
<evidence type="ECO:0000313" key="2">
    <source>
        <dbReference type="EMBL" id="HIU48572.1"/>
    </source>
</evidence>
<keyword evidence="1" id="KW-0812">Transmembrane</keyword>
<feature type="transmembrane region" description="Helical" evidence="1">
    <location>
        <begin position="90"/>
        <end position="111"/>
    </location>
</feature>
<sequence length="409" mass="46183">MFLNNIFQFWKGYVILYLNGFYMERFINICMRRGIRLWGIARTGKTNGIVCMSIGDFRNIRPVAYKTKTAVRIKKKCGLPILLHRYRRRYVLAAGLAALVAFIAVMSQFIWSIDVVGADHSDPAQIMAAAEKAGVRIGVFKGALKSGQEMKDIILNNTTDISWAWVYIKGTKAVVEVKESILPPAVVDKSQPCDVVAARDALIRKVTVKNGKSAVQPGDAVLAGDVIIAGTLEFENSPYKLVHAMGTAEASTWHEKTGEYKLYYETRVPTGNQKTYHTLRLFSKNVHLFFKNRIPYAEYDTIENSRELQMGKDRFLGIGLDSVTYKEMETHREPISYETAVELARRDLEEQIAKELLPGADKVAEHIKDEKIDDETIRVTLTMEFVEQIGVENPITAPPPEPEKEQTME</sequence>
<keyword evidence="1" id="KW-1133">Transmembrane helix</keyword>
<dbReference type="InterPro" id="IPR010690">
    <property type="entry name" value="YqfD"/>
</dbReference>
<comment type="caution">
    <text evidence="2">The sequence shown here is derived from an EMBL/GenBank/DDBJ whole genome shotgun (WGS) entry which is preliminary data.</text>
</comment>
<dbReference type="PIRSF" id="PIRSF029895">
    <property type="entry name" value="SpoIV"/>
    <property type="match status" value="1"/>
</dbReference>
<gene>
    <name evidence="2" type="primary">yqfD</name>
    <name evidence="2" type="ORF">IAB04_04360</name>
</gene>
<keyword evidence="1" id="KW-0472">Membrane</keyword>
<name>A0A9D1LVA6_9FIRM</name>
<protein>
    <submittedName>
        <fullName evidence="2">Sporulation protein YqfD</fullName>
    </submittedName>
</protein>
<dbReference type="Proteomes" id="UP000824111">
    <property type="component" value="Unassembled WGS sequence"/>
</dbReference>
<dbReference type="Pfam" id="PF06898">
    <property type="entry name" value="YqfD"/>
    <property type="match status" value="1"/>
</dbReference>